<reference evidence="2 3" key="1">
    <citation type="submission" date="2016-10" db="EMBL/GenBank/DDBJ databases">
        <authorList>
            <person name="de Groot N.N."/>
        </authorList>
    </citation>
    <scope>NUCLEOTIDE SEQUENCE [LARGE SCALE GENOMIC DNA]</scope>
    <source>
        <strain evidence="2 3">DSM 20117</strain>
    </source>
</reference>
<dbReference type="AlphaFoldDB" id="A0A1H0XLJ1"/>
<feature type="region of interest" description="Disordered" evidence="1">
    <location>
        <begin position="1"/>
        <end position="20"/>
    </location>
</feature>
<gene>
    <name evidence="2" type="ORF">SAMN04489742_0101</name>
</gene>
<dbReference type="EMBL" id="FNKH01000001">
    <property type="protein sequence ID" value="SDQ03506.1"/>
    <property type="molecule type" value="Genomic_DNA"/>
</dbReference>
<dbReference type="SUPFAM" id="SSF54060">
    <property type="entry name" value="His-Me finger endonucleases"/>
    <property type="match status" value="1"/>
</dbReference>
<proteinExistence type="predicted"/>
<name>A0A1H0XLJ1_9MICC</name>
<sequence length="118" mass="12789">MIAGSGREPSATTATAATGSRLPADIKLLHSCDIPLCVRATGGNDSHLYPGTQADNLRDRSQKGRQVNAHSWRWRGSGRANFAAQSRQLRDALKAHSWDESVIRPLMSGHDPDAPTLF</sequence>
<accession>A0A1H0XLJ1</accession>
<dbReference type="Proteomes" id="UP000181917">
    <property type="component" value="Unassembled WGS sequence"/>
</dbReference>
<protein>
    <submittedName>
        <fullName evidence="2">Uncharacterized protein</fullName>
    </submittedName>
</protein>
<organism evidence="2 3">
    <name type="scientific">Crystallibacter crystallopoietes</name>
    <dbReference type="NCBI Taxonomy" id="37928"/>
    <lineage>
        <taxon>Bacteria</taxon>
        <taxon>Bacillati</taxon>
        <taxon>Actinomycetota</taxon>
        <taxon>Actinomycetes</taxon>
        <taxon>Micrococcales</taxon>
        <taxon>Micrococcaceae</taxon>
        <taxon>Crystallibacter</taxon>
    </lineage>
</organism>
<evidence type="ECO:0000313" key="2">
    <source>
        <dbReference type="EMBL" id="SDQ03506.1"/>
    </source>
</evidence>
<dbReference type="InterPro" id="IPR044925">
    <property type="entry name" value="His-Me_finger_sf"/>
</dbReference>
<evidence type="ECO:0000256" key="1">
    <source>
        <dbReference type="SAM" id="MobiDB-lite"/>
    </source>
</evidence>
<evidence type="ECO:0000313" key="3">
    <source>
        <dbReference type="Proteomes" id="UP000181917"/>
    </source>
</evidence>
<keyword evidence="3" id="KW-1185">Reference proteome</keyword>